<evidence type="ECO:0000256" key="2">
    <source>
        <dbReference type="ARBA" id="ARBA00007265"/>
    </source>
</evidence>
<dbReference type="InterPro" id="IPR002646">
    <property type="entry name" value="PolA_pol_head_dom"/>
</dbReference>
<proteinExistence type="inferred from homology"/>
<dbReference type="InterPro" id="IPR046342">
    <property type="entry name" value="CBS_dom_sf"/>
</dbReference>
<dbReference type="GO" id="GO:0016779">
    <property type="term" value="F:nucleotidyltransferase activity"/>
    <property type="evidence" value="ECO:0007669"/>
    <property type="project" value="UniProtKB-KW"/>
</dbReference>
<evidence type="ECO:0000256" key="12">
    <source>
        <dbReference type="RuleBase" id="RU003953"/>
    </source>
</evidence>
<dbReference type="GO" id="GO:0008033">
    <property type="term" value="P:tRNA processing"/>
    <property type="evidence" value="ECO:0007669"/>
    <property type="project" value="UniProtKB-KW"/>
</dbReference>
<dbReference type="SUPFAM" id="SSF54631">
    <property type="entry name" value="CBS-domain pair"/>
    <property type="match status" value="1"/>
</dbReference>
<feature type="region of interest" description="Disordered" evidence="13">
    <location>
        <begin position="1"/>
        <end position="36"/>
    </location>
</feature>
<keyword evidence="3" id="KW-0820">tRNA-binding</keyword>
<dbReference type="Proteomes" id="UP000507962">
    <property type="component" value="Unassembled WGS sequence"/>
</dbReference>
<feature type="domain" description="CBS" evidence="14">
    <location>
        <begin position="354"/>
        <end position="416"/>
    </location>
</feature>
<dbReference type="GO" id="GO:0000049">
    <property type="term" value="F:tRNA binding"/>
    <property type="evidence" value="ECO:0007669"/>
    <property type="project" value="UniProtKB-KW"/>
</dbReference>
<dbReference type="Pfam" id="PF01743">
    <property type="entry name" value="PolyA_pol"/>
    <property type="match status" value="1"/>
</dbReference>
<reference evidence="15 16" key="1">
    <citation type="submission" date="2019-03" db="EMBL/GenBank/DDBJ databases">
        <authorList>
            <person name="Nijsse B."/>
        </authorList>
    </citation>
    <scope>NUCLEOTIDE SEQUENCE [LARGE SCALE GENOMIC DNA]</scope>
    <source>
        <strain evidence="15">Desulfoluna butyratoxydans MSL71</strain>
    </source>
</reference>
<dbReference type="PROSITE" id="PS51371">
    <property type="entry name" value="CBS"/>
    <property type="match status" value="2"/>
</dbReference>
<evidence type="ECO:0000259" key="14">
    <source>
        <dbReference type="PROSITE" id="PS51371"/>
    </source>
</evidence>
<dbReference type="SMART" id="SM00116">
    <property type="entry name" value="CBS"/>
    <property type="match status" value="2"/>
</dbReference>
<dbReference type="Pfam" id="PF00571">
    <property type="entry name" value="CBS"/>
    <property type="match status" value="2"/>
</dbReference>
<evidence type="ECO:0000256" key="3">
    <source>
        <dbReference type="ARBA" id="ARBA00022555"/>
    </source>
</evidence>
<keyword evidence="10 12" id="KW-0694">RNA-binding</keyword>
<dbReference type="Gene3D" id="3.30.460.10">
    <property type="entry name" value="Beta Polymerase, domain 2"/>
    <property type="match status" value="1"/>
</dbReference>
<dbReference type="Gene3D" id="1.10.3090.10">
    <property type="entry name" value="cca-adding enzyme, domain 2"/>
    <property type="match status" value="1"/>
</dbReference>
<dbReference type="GO" id="GO:0046872">
    <property type="term" value="F:metal ion binding"/>
    <property type="evidence" value="ECO:0007669"/>
    <property type="project" value="UniProtKB-KW"/>
</dbReference>
<evidence type="ECO:0000256" key="8">
    <source>
        <dbReference type="ARBA" id="ARBA00022741"/>
    </source>
</evidence>
<keyword evidence="4 12" id="KW-0808">Transferase</keyword>
<accession>A0A4U8YTU5</accession>
<comment type="similarity">
    <text evidence="2 12">Belongs to the tRNA nucleotidyltransferase/poly(A) polymerase family.</text>
</comment>
<keyword evidence="11" id="KW-0129">CBS domain</keyword>
<dbReference type="Gene3D" id="3.10.580.10">
    <property type="entry name" value="CBS-domain"/>
    <property type="match status" value="1"/>
</dbReference>
<evidence type="ECO:0000256" key="4">
    <source>
        <dbReference type="ARBA" id="ARBA00022679"/>
    </source>
</evidence>
<evidence type="ECO:0000256" key="9">
    <source>
        <dbReference type="ARBA" id="ARBA00022842"/>
    </source>
</evidence>
<keyword evidence="8" id="KW-0547">Nucleotide-binding</keyword>
<dbReference type="SUPFAM" id="SSF64182">
    <property type="entry name" value="DHH phosphoesterases"/>
    <property type="match status" value="1"/>
</dbReference>
<dbReference type="SUPFAM" id="SSF81891">
    <property type="entry name" value="Poly A polymerase C-terminal region-like"/>
    <property type="match status" value="1"/>
</dbReference>
<evidence type="ECO:0000256" key="13">
    <source>
        <dbReference type="SAM" id="MobiDB-lite"/>
    </source>
</evidence>
<dbReference type="InterPro" id="IPR000644">
    <property type="entry name" value="CBS_dom"/>
</dbReference>
<organism evidence="15 16">
    <name type="scientific">Desulfoluna butyratoxydans</name>
    <dbReference type="NCBI Taxonomy" id="231438"/>
    <lineage>
        <taxon>Bacteria</taxon>
        <taxon>Pseudomonadati</taxon>
        <taxon>Thermodesulfobacteriota</taxon>
        <taxon>Desulfobacteria</taxon>
        <taxon>Desulfobacterales</taxon>
        <taxon>Desulfolunaceae</taxon>
        <taxon>Desulfoluna</taxon>
    </lineage>
</organism>
<dbReference type="InterPro" id="IPR043519">
    <property type="entry name" value="NT_sf"/>
</dbReference>
<name>A0A4U8YTU5_9BACT</name>
<sequence length="916" mass="102039">MNTFRNPHAGNPGSTLPGHHRRLKGEPVHETNPTSQDGLTVITTHINADFDGISSVLAAHKLYPGSVVVLPNAGEKKNLKNFFISSLLYLFNMKRSTDIAGKQVSRVVLVDTRDLSRLGEVAAIINEQAPEIHIYDHHTDLPDALSGALEVIRPTGATATILTGLIRERGIELSKEEATIICLGIYEDTGSFTYASTTPEDFEAAAWLVSLGANLDIVSSLIAKELDPAQVALINEMLNRSERRMINGVEVTLVTLALEEYIPDLATLVQKMMRMESLGVLFVLAGMGNRIHVVARSCLPEVDCGAILSDLGGGGHPFAASASIRNMPLAQVEERLGALLAARVKPIRTARHLMSAPAITAAPLLPLSEASRLLTRYSINALVVTTFDDESEQLLGYITRQVIERALSHNLGACPVQDFMFSSVATASPDTDFNTLVDRIIGDKQRLLPIMENDRVAGVVTRTDLLNLLVYSKEHARPEGSEVSAPPHYPKQKPVVSLMRERLSKEILDLLKQIGHVARDMGFGVFVVGGFVRDLLLRRQNDDIDIVIEGDGITFAKAFAEMMGARINTYTKFGTSVIIFPDGFKVDVATARMEYYPSPAALPEVETSSIKLDLYRRDFTINTLAIRLDPDGFGTLTDFFNGQRDIKEKRIRILHNLSFVEDPTRVFRAIKFEQRFGFTIGKVTREMIKNAIHLDVFRELGGLRVFNEFRQILEEENPIPSILRIFDLGLMEIIHPGITRHNELIDQLDEAKKVLAWHDLMYTDEPIERWIIYFLTLLAPCDREVSEVVARRLMLPPKYRKILTEERFHARGAYTWLTHGLPAANSDLHRQLSPLRTELLLYVMAISKGEAIKKSISHYMSQLRHITLSIRGRDLKTLGLKPGPRYGEILADTLAAKLDGQLKDRDDELAFAAGYL</sequence>
<dbReference type="InterPro" id="IPR052390">
    <property type="entry name" value="tRNA_nt/polyA_polymerase"/>
</dbReference>
<dbReference type="SUPFAM" id="SSF81301">
    <property type="entry name" value="Nucleotidyltransferase"/>
    <property type="match status" value="1"/>
</dbReference>
<evidence type="ECO:0000313" key="15">
    <source>
        <dbReference type="EMBL" id="VFQ46987.1"/>
    </source>
</evidence>
<keyword evidence="7" id="KW-0479">Metal-binding</keyword>
<dbReference type="PANTHER" id="PTHR47788">
    <property type="entry name" value="POLYA POLYMERASE"/>
    <property type="match status" value="1"/>
</dbReference>
<dbReference type="Pfam" id="PF01368">
    <property type="entry name" value="DHH"/>
    <property type="match status" value="1"/>
</dbReference>
<evidence type="ECO:0000256" key="1">
    <source>
        <dbReference type="ARBA" id="ARBA00001946"/>
    </source>
</evidence>
<dbReference type="PANTHER" id="PTHR47788:SF1">
    <property type="entry name" value="A-ADDING TRNA NUCLEOTIDYLTRANSFERASE"/>
    <property type="match status" value="1"/>
</dbReference>
<keyword evidence="6" id="KW-0548">Nucleotidyltransferase</keyword>
<dbReference type="InterPro" id="IPR032828">
    <property type="entry name" value="PolyA_RNA-bd"/>
</dbReference>
<protein>
    <submittedName>
        <fullName evidence="15">Ddh domain</fullName>
    </submittedName>
</protein>
<keyword evidence="16" id="KW-1185">Reference proteome</keyword>
<feature type="domain" description="CBS" evidence="14">
    <location>
        <begin position="420"/>
        <end position="479"/>
    </location>
</feature>
<keyword evidence="9" id="KW-0460">Magnesium</keyword>
<dbReference type="Gene3D" id="3.10.310.30">
    <property type="match status" value="1"/>
</dbReference>
<gene>
    <name evidence="15" type="ORF">MSL71_46690</name>
</gene>
<comment type="cofactor">
    <cofactor evidence="1">
        <name>Mg(2+)</name>
        <dbReference type="ChEBI" id="CHEBI:18420"/>
    </cofactor>
</comment>
<evidence type="ECO:0000256" key="10">
    <source>
        <dbReference type="ARBA" id="ARBA00022884"/>
    </source>
</evidence>
<dbReference type="Pfam" id="PF12627">
    <property type="entry name" value="PolyA_pol_RNAbd"/>
    <property type="match status" value="1"/>
</dbReference>
<dbReference type="EMBL" id="CAADHO010000012">
    <property type="protein sequence ID" value="VFQ46987.1"/>
    <property type="molecule type" value="Genomic_DNA"/>
</dbReference>
<evidence type="ECO:0000256" key="5">
    <source>
        <dbReference type="ARBA" id="ARBA00022694"/>
    </source>
</evidence>
<evidence type="ECO:0000256" key="11">
    <source>
        <dbReference type="PROSITE-ProRule" id="PRU00703"/>
    </source>
</evidence>
<evidence type="ECO:0000256" key="7">
    <source>
        <dbReference type="ARBA" id="ARBA00022723"/>
    </source>
</evidence>
<dbReference type="GO" id="GO:0000166">
    <property type="term" value="F:nucleotide binding"/>
    <property type="evidence" value="ECO:0007669"/>
    <property type="project" value="UniProtKB-KW"/>
</dbReference>
<dbReference type="InterPro" id="IPR038763">
    <property type="entry name" value="DHH_sf"/>
</dbReference>
<evidence type="ECO:0000256" key="6">
    <source>
        <dbReference type="ARBA" id="ARBA00022695"/>
    </source>
</evidence>
<evidence type="ECO:0000313" key="16">
    <source>
        <dbReference type="Proteomes" id="UP000507962"/>
    </source>
</evidence>
<keyword evidence="5" id="KW-0819">tRNA processing</keyword>
<dbReference type="Gene3D" id="3.90.1640.10">
    <property type="entry name" value="inorganic pyrophosphatase (n-terminal core)"/>
    <property type="match status" value="1"/>
</dbReference>
<dbReference type="InterPro" id="IPR001667">
    <property type="entry name" value="DDH_dom"/>
</dbReference>
<dbReference type="CDD" id="cd05398">
    <property type="entry name" value="NT_ClassII-CCAase"/>
    <property type="match status" value="1"/>
</dbReference>
<dbReference type="AlphaFoldDB" id="A0A4U8YTU5"/>